<evidence type="ECO:0000256" key="5">
    <source>
        <dbReference type="RuleBase" id="RU361187"/>
    </source>
</evidence>
<feature type="site" description="Important for catalytic activity, responsible for pKa modulation of the active site Glu and correct orientation of both the proton donor and substrate" evidence="4">
    <location>
        <position position="156"/>
    </location>
</feature>
<dbReference type="InterPro" id="IPR051795">
    <property type="entry name" value="Glycosyl_Hydrlase_43"/>
</dbReference>
<dbReference type="Pfam" id="PF17851">
    <property type="entry name" value="GH43_C2"/>
    <property type="match status" value="1"/>
</dbReference>
<dbReference type="AlphaFoldDB" id="A0AA41H520"/>
<feature type="active site" description="Proton donor" evidence="3">
    <location>
        <position position="211"/>
    </location>
</feature>
<name>A0AA41H520_9BURK</name>
<sequence>MTSSRRAALKTILAGAAIAPQLTHAAEPKWGRGIEGQRRADLGNGTYLNPILSGDHPDPTILKDGDDYYMTFSSFLSYPGVILWHSRDLVNWAPIGPALTKPIGSVWAMDLVKHNGRYFIYIPATPDGKGTIFVIWADNIRGPWSDPIDLHIEAIDPGHAVGEDGKRYLFVNGVRRIGLTDDGLATVGTLEKVYEPWRYPSDWVVEMFAPEGPKLLRRNGWYYLVLAVGGTSGPPTSHMVIAARSRSIHGPWENCPQNPLVRTRSADERWWSRGHATLVEGPAGDWWMVYHGYENGYRTLGRQTLLEPIEWTADGWFKPKGGDLSSPLPMPKKGTAVQPGFAKSDDFTKNKFGVQWCFFNPGQDEMKRVRFEQGAVSIAGKGTSPADCSPLACIVGDHVYEATVTLEIGGAGHGGLLLHYNEHMFVGVGFSATHMLTYQYAREQSWMREAVKASTVHIRVRNDRHIVTFFYALDDGKWIQHPWQMETSGMHHNVFGGFLSLQPAVYSAGEGAVHMRDFQYRALA</sequence>
<evidence type="ECO:0000259" key="7">
    <source>
        <dbReference type="Pfam" id="PF17851"/>
    </source>
</evidence>
<dbReference type="EC" id="3.2.1.37" evidence="9"/>
<dbReference type="CDD" id="cd09002">
    <property type="entry name" value="GH43_XYL-like"/>
    <property type="match status" value="1"/>
</dbReference>
<dbReference type="Proteomes" id="UP001162889">
    <property type="component" value="Unassembled WGS sequence"/>
</dbReference>
<dbReference type="PANTHER" id="PTHR42812">
    <property type="entry name" value="BETA-XYLOSIDASE"/>
    <property type="match status" value="1"/>
</dbReference>
<evidence type="ECO:0000313" key="11">
    <source>
        <dbReference type="Proteomes" id="UP001162889"/>
    </source>
</evidence>
<dbReference type="Pfam" id="PF04616">
    <property type="entry name" value="Glyco_hydro_43"/>
    <property type="match status" value="1"/>
</dbReference>
<dbReference type="EMBL" id="JALJZU010000010">
    <property type="protein sequence ID" value="MCP2011242.1"/>
    <property type="molecule type" value="Genomic_DNA"/>
</dbReference>
<evidence type="ECO:0000256" key="6">
    <source>
        <dbReference type="SAM" id="SignalP"/>
    </source>
</evidence>
<evidence type="ECO:0000256" key="1">
    <source>
        <dbReference type="ARBA" id="ARBA00022801"/>
    </source>
</evidence>
<evidence type="ECO:0000256" key="3">
    <source>
        <dbReference type="PIRSR" id="PIRSR606710-1"/>
    </source>
</evidence>
<organism evidence="8 10">
    <name type="scientific">Duganella violaceipulchra</name>
    <dbReference type="NCBI Taxonomy" id="2849652"/>
    <lineage>
        <taxon>Bacteria</taxon>
        <taxon>Pseudomonadati</taxon>
        <taxon>Pseudomonadota</taxon>
        <taxon>Betaproteobacteria</taxon>
        <taxon>Burkholderiales</taxon>
        <taxon>Oxalobacteraceae</taxon>
        <taxon>Telluria group</taxon>
        <taxon>Duganella</taxon>
    </lineage>
</organism>
<gene>
    <name evidence="8" type="ORF">KVP70_12530</name>
    <name evidence="9" type="ORF">L1274_004988</name>
</gene>
<feature type="domain" description="Beta-xylosidase C-terminal Concanavalin A-like" evidence="7">
    <location>
        <begin position="344"/>
        <end position="499"/>
    </location>
</feature>
<keyword evidence="11" id="KW-1185">Reference proteome</keyword>
<feature type="active site" description="Proton acceptor" evidence="3">
    <location>
        <position position="58"/>
    </location>
</feature>
<dbReference type="EMBL" id="JAHTGR010000005">
    <property type="protein sequence ID" value="MBV6321768.1"/>
    <property type="molecule type" value="Genomic_DNA"/>
</dbReference>
<keyword evidence="2 5" id="KW-0326">Glycosidase</keyword>
<keyword evidence="1 5" id="KW-0378">Hydrolase</keyword>
<evidence type="ECO:0000313" key="8">
    <source>
        <dbReference type="EMBL" id="MBV6321768.1"/>
    </source>
</evidence>
<protein>
    <submittedName>
        <fullName evidence="8">Family 43 glycosylhydrolase</fullName>
    </submittedName>
    <submittedName>
        <fullName evidence="9">Xylan 1,4-beta-xylosidase</fullName>
        <ecNumber evidence="9">3.2.1.37</ecNumber>
    </submittedName>
</protein>
<feature type="chain" id="PRO_5041470949" evidence="6">
    <location>
        <begin position="26"/>
        <end position="524"/>
    </location>
</feature>
<dbReference type="Proteomes" id="UP001155901">
    <property type="component" value="Unassembled WGS sequence"/>
</dbReference>
<dbReference type="PANTHER" id="PTHR42812:SF2">
    <property type="entry name" value="XYLOSIDASE_ARABINOSIDASE"/>
    <property type="match status" value="1"/>
</dbReference>
<dbReference type="InterPro" id="IPR006710">
    <property type="entry name" value="Glyco_hydro_43"/>
</dbReference>
<proteinExistence type="inferred from homology"/>
<keyword evidence="6" id="KW-0732">Signal</keyword>
<feature type="signal peptide" evidence="6">
    <location>
        <begin position="1"/>
        <end position="25"/>
    </location>
</feature>
<dbReference type="GO" id="GO:0009044">
    <property type="term" value="F:xylan 1,4-beta-xylosidase activity"/>
    <property type="evidence" value="ECO:0007669"/>
    <property type="project" value="UniProtKB-EC"/>
</dbReference>
<evidence type="ECO:0000313" key="10">
    <source>
        <dbReference type="Proteomes" id="UP001155901"/>
    </source>
</evidence>
<evidence type="ECO:0000256" key="2">
    <source>
        <dbReference type="ARBA" id="ARBA00023295"/>
    </source>
</evidence>
<comment type="similarity">
    <text evidence="5">Belongs to the glycosyl hydrolase 43 family.</text>
</comment>
<dbReference type="InterPro" id="IPR041542">
    <property type="entry name" value="GH43_C2"/>
</dbReference>
<reference evidence="9" key="2">
    <citation type="submission" date="2022-03" db="EMBL/GenBank/DDBJ databases">
        <title>Genome Encyclopedia of Bacteria and Archaea VI: Functional Genomics of Type Strains.</title>
        <authorList>
            <person name="Whitman W."/>
        </authorList>
    </citation>
    <scope>NUCLEOTIDE SEQUENCE</scope>
    <source>
        <strain evidence="9">HSC-15S17</strain>
    </source>
</reference>
<reference evidence="8" key="1">
    <citation type="submission" date="2021-07" db="EMBL/GenBank/DDBJ databases">
        <title>Characterization of violacein-producing bacteria and related species.</title>
        <authorList>
            <person name="Wilson H.S."/>
            <person name="De Leon M.E."/>
        </authorList>
    </citation>
    <scope>NUCLEOTIDE SEQUENCE</scope>
    <source>
        <strain evidence="8">HSC-15S17</strain>
    </source>
</reference>
<evidence type="ECO:0000313" key="9">
    <source>
        <dbReference type="EMBL" id="MCP2011242.1"/>
    </source>
</evidence>
<evidence type="ECO:0000256" key="4">
    <source>
        <dbReference type="PIRSR" id="PIRSR606710-2"/>
    </source>
</evidence>
<dbReference type="RefSeq" id="WP_217942543.1">
    <property type="nucleotide sequence ID" value="NZ_JAHTGR010000005.1"/>
</dbReference>
<accession>A0AA41H520</accession>
<dbReference type="GO" id="GO:0005975">
    <property type="term" value="P:carbohydrate metabolic process"/>
    <property type="evidence" value="ECO:0007669"/>
    <property type="project" value="InterPro"/>
</dbReference>
<comment type="caution">
    <text evidence="8">The sequence shown here is derived from an EMBL/GenBank/DDBJ whole genome shotgun (WGS) entry which is preliminary data.</text>
</comment>